<dbReference type="InterPro" id="IPR020843">
    <property type="entry name" value="ER"/>
</dbReference>
<dbReference type="SUPFAM" id="SSF51735">
    <property type="entry name" value="NAD(P)-binding Rossmann-fold domains"/>
    <property type="match status" value="1"/>
</dbReference>
<name>A0A9R1U8Z1_9HYME</name>
<proteinExistence type="predicted"/>
<dbReference type="Gene3D" id="3.90.180.10">
    <property type="entry name" value="Medium-chain alcohol dehydrogenases, catalytic domain"/>
    <property type="match status" value="1"/>
</dbReference>
<evidence type="ECO:0000313" key="3">
    <source>
        <dbReference type="Proteomes" id="UP000694866"/>
    </source>
</evidence>
<keyword evidence="1" id="KW-0472">Membrane</keyword>
<dbReference type="PANTHER" id="PTHR11695:SF645">
    <property type="entry name" value="RETICULON-4-INTERACTING PROTEIN 1, MITOCHONDRIAL-LIKE PROTEIN"/>
    <property type="match status" value="1"/>
</dbReference>
<keyword evidence="3" id="KW-1185">Reference proteome</keyword>
<dbReference type="Pfam" id="PF08240">
    <property type="entry name" value="ADH_N"/>
    <property type="match status" value="1"/>
</dbReference>
<dbReference type="OrthoDB" id="9930022at2759"/>
<dbReference type="AlphaFoldDB" id="A0A9R1U8Z1"/>
<evidence type="ECO:0000256" key="1">
    <source>
        <dbReference type="SAM" id="Phobius"/>
    </source>
</evidence>
<dbReference type="SUPFAM" id="SSF50129">
    <property type="entry name" value="GroES-like"/>
    <property type="match status" value="1"/>
</dbReference>
<dbReference type="InterPro" id="IPR011032">
    <property type="entry name" value="GroES-like_sf"/>
</dbReference>
<reference evidence="4" key="1">
    <citation type="submission" date="2025-08" db="UniProtKB">
        <authorList>
            <consortium name="RefSeq"/>
        </authorList>
    </citation>
    <scope>IDENTIFICATION</scope>
    <source>
        <strain evidence="4">USDA-PBARC FA_bdor</strain>
        <tissue evidence="4">Whole organism</tissue>
    </source>
</reference>
<feature type="transmembrane region" description="Helical" evidence="1">
    <location>
        <begin position="25"/>
        <end position="42"/>
    </location>
</feature>
<dbReference type="InterPro" id="IPR013154">
    <property type="entry name" value="ADH-like_N"/>
</dbReference>
<dbReference type="InterPro" id="IPR050700">
    <property type="entry name" value="YIM1/Zinc_Alcohol_DH_Fams"/>
</dbReference>
<gene>
    <name evidence="4" type="primary">LOC105271569</name>
</gene>
<dbReference type="Gene3D" id="3.40.50.720">
    <property type="entry name" value="NAD(P)-binding Rossmann-like Domain"/>
    <property type="match status" value="1"/>
</dbReference>
<keyword evidence="1" id="KW-1133">Transmembrane helix</keyword>
<accession>A0A9R1U8Z1</accession>
<feature type="transmembrane region" description="Helical" evidence="1">
    <location>
        <begin position="142"/>
        <end position="163"/>
    </location>
</feature>
<dbReference type="Proteomes" id="UP000694866">
    <property type="component" value="Unplaced"/>
</dbReference>
<sequence>MTYCGDVRDENISIYGTLTGQSDDYLETYLSIFYTLVYMIIFDNQRIHQIINTQMTVASSATAQQAYQWLMPWLAPGQQYLQNIYNNQYAQQIKGAGSWIINFFNRSLELIKFQFRCAQINTRNFYQHIGILYLNDVSRRDIAFCALGITIGTLIGYNIGLNWRQTSKRTQYMKAIICHHYVGIEGVAVIDDAELPIIQRSNEVLIQVKAASVNPVDVKICSGYSKYYRRIFNHGNDLPIVLGRDCSGVVIDIGQDVMGLDIGDEVFLSTPSWGVGTMAEYIVVTEKRVAKKPKRITFEASASLPYAGCIAWDSLVNKSPVEEGNAKGKRFLVYGGSTPVGCILIQLIKLWGGYVSVICRADAVKVIKALGGDDIISVENSDIEMELELRNRYHAVFHTSQEPIDIRILKKRVISYGSFVSTLPEPLISDSLGFFLGNLFAAHLRVKLLFQYIFGIDCYLYNDGAKIKSSTLEIIRELVDADKLQSVVCAAFRPNYAEQALQHVSGLNAIGSTIIKFQ</sequence>
<feature type="domain" description="Enoyl reductase (ER)" evidence="2">
    <location>
        <begin position="183"/>
        <end position="515"/>
    </location>
</feature>
<dbReference type="SMART" id="SM00829">
    <property type="entry name" value="PKS_ER"/>
    <property type="match status" value="1"/>
</dbReference>
<dbReference type="RefSeq" id="XP_011311491.1">
    <property type="nucleotide sequence ID" value="XM_011313189.1"/>
</dbReference>
<keyword evidence="1" id="KW-0812">Transmembrane</keyword>
<dbReference type="KEGG" id="fas:105271569"/>
<dbReference type="GO" id="GO:0005739">
    <property type="term" value="C:mitochondrion"/>
    <property type="evidence" value="ECO:0007669"/>
    <property type="project" value="TreeGrafter"/>
</dbReference>
<dbReference type="GeneID" id="105271569"/>
<dbReference type="InterPro" id="IPR036291">
    <property type="entry name" value="NAD(P)-bd_dom_sf"/>
</dbReference>
<organism evidence="3 4">
    <name type="scientific">Fopius arisanus</name>
    <dbReference type="NCBI Taxonomy" id="64838"/>
    <lineage>
        <taxon>Eukaryota</taxon>
        <taxon>Metazoa</taxon>
        <taxon>Ecdysozoa</taxon>
        <taxon>Arthropoda</taxon>
        <taxon>Hexapoda</taxon>
        <taxon>Insecta</taxon>
        <taxon>Pterygota</taxon>
        <taxon>Neoptera</taxon>
        <taxon>Endopterygota</taxon>
        <taxon>Hymenoptera</taxon>
        <taxon>Apocrita</taxon>
        <taxon>Ichneumonoidea</taxon>
        <taxon>Braconidae</taxon>
        <taxon>Opiinae</taxon>
        <taxon>Fopius</taxon>
    </lineage>
</organism>
<evidence type="ECO:0000259" key="2">
    <source>
        <dbReference type="SMART" id="SM00829"/>
    </source>
</evidence>
<dbReference type="PANTHER" id="PTHR11695">
    <property type="entry name" value="ALCOHOL DEHYDROGENASE RELATED"/>
    <property type="match status" value="1"/>
</dbReference>
<protein>
    <submittedName>
        <fullName evidence="4">Reticulon-4-interacting protein 1, mitochondrial isoform X1</fullName>
    </submittedName>
</protein>
<dbReference type="GO" id="GO:0016491">
    <property type="term" value="F:oxidoreductase activity"/>
    <property type="evidence" value="ECO:0007669"/>
    <property type="project" value="InterPro"/>
</dbReference>
<evidence type="ECO:0000313" key="4">
    <source>
        <dbReference type="RefSeq" id="XP_011311491.1"/>
    </source>
</evidence>